<keyword evidence="1" id="KW-0812">Transmembrane</keyword>
<dbReference type="PANTHER" id="PTHR40115">
    <property type="entry name" value="INNER MEMBRANE PROTEIN WITH PEPSY TM HELIX"/>
    <property type="match status" value="1"/>
</dbReference>
<feature type="transmembrane region" description="Helical" evidence="1">
    <location>
        <begin position="162"/>
        <end position="181"/>
    </location>
</feature>
<feature type="transmembrane region" description="Helical" evidence="1">
    <location>
        <begin position="14"/>
        <end position="32"/>
    </location>
</feature>
<evidence type="ECO:0000256" key="1">
    <source>
        <dbReference type="SAM" id="Phobius"/>
    </source>
</evidence>
<feature type="transmembrane region" description="Helical" evidence="1">
    <location>
        <begin position="133"/>
        <end position="155"/>
    </location>
</feature>
<protein>
    <recommendedName>
        <fullName evidence="4">Peptidase</fullName>
    </recommendedName>
</protein>
<sequence>MGWRRINHVLHRDIGYICIGLTIIYAISGVVVNHTSHGFNPSYTIEKTTAEVSPLPQGNEPSSAYVAQVLRELGETAGLKNVAMLSPQTIRIFVEGNTIDVDLGSGKVLQEKVTRRPLLFEMNYLHLNKAKGLWTWLADIYAIALLIVAVTGMLMIRRATRWRGIILTGTGFLIPFLYLLIMS</sequence>
<accession>A0A840UWL5</accession>
<keyword evidence="3" id="KW-1185">Reference proteome</keyword>
<reference evidence="2 3" key="1">
    <citation type="submission" date="2020-08" db="EMBL/GenBank/DDBJ databases">
        <title>Genomic Encyclopedia of Type Strains, Phase IV (KMG-IV): sequencing the most valuable type-strain genomes for metagenomic binning, comparative biology and taxonomic classification.</title>
        <authorList>
            <person name="Goeker M."/>
        </authorList>
    </citation>
    <scope>NUCLEOTIDE SEQUENCE [LARGE SCALE GENOMIC DNA]</scope>
    <source>
        <strain evidence="2 3">DSM 28570</strain>
    </source>
</reference>
<dbReference type="PANTHER" id="PTHR40115:SF1">
    <property type="entry name" value="INNER MEMBRANE PROTEIN WITH PEPSY TM HELIX"/>
    <property type="match status" value="1"/>
</dbReference>
<dbReference type="Proteomes" id="UP000539642">
    <property type="component" value="Unassembled WGS sequence"/>
</dbReference>
<keyword evidence="1" id="KW-1133">Transmembrane helix</keyword>
<dbReference type="InterPro" id="IPR032307">
    <property type="entry name" value="PepSY_TM-like_2"/>
</dbReference>
<dbReference type="RefSeq" id="WP_183349910.1">
    <property type="nucleotide sequence ID" value="NZ_JACHEO010000006.1"/>
</dbReference>
<organism evidence="2 3">
    <name type="scientific">Desulfoprunum benzoelyticum</name>
    <dbReference type="NCBI Taxonomy" id="1506996"/>
    <lineage>
        <taxon>Bacteria</taxon>
        <taxon>Pseudomonadati</taxon>
        <taxon>Thermodesulfobacteriota</taxon>
        <taxon>Desulfobulbia</taxon>
        <taxon>Desulfobulbales</taxon>
        <taxon>Desulfobulbaceae</taxon>
        <taxon>Desulfoprunum</taxon>
    </lineage>
</organism>
<proteinExistence type="predicted"/>
<dbReference type="EMBL" id="JACHEO010000006">
    <property type="protein sequence ID" value="MBB5347814.1"/>
    <property type="molecule type" value="Genomic_DNA"/>
</dbReference>
<dbReference type="Pfam" id="PF16357">
    <property type="entry name" value="PepSY_TM_like_2"/>
    <property type="match status" value="1"/>
</dbReference>
<dbReference type="AlphaFoldDB" id="A0A840UWL5"/>
<comment type="caution">
    <text evidence="2">The sequence shown here is derived from an EMBL/GenBank/DDBJ whole genome shotgun (WGS) entry which is preliminary data.</text>
</comment>
<name>A0A840UWL5_9BACT</name>
<evidence type="ECO:0008006" key="4">
    <source>
        <dbReference type="Google" id="ProtNLM"/>
    </source>
</evidence>
<evidence type="ECO:0000313" key="3">
    <source>
        <dbReference type="Proteomes" id="UP000539642"/>
    </source>
</evidence>
<gene>
    <name evidence="2" type="ORF">HNQ81_001538</name>
</gene>
<keyword evidence="1" id="KW-0472">Membrane</keyword>
<evidence type="ECO:0000313" key="2">
    <source>
        <dbReference type="EMBL" id="MBB5347814.1"/>
    </source>
</evidence>